<name>A0ABP7HUK9_9ACTN</name>
<evidence type="ECO:0000313" key="3">
    <source>
        <dbReference type="EMBL" id="GAA3801807.1"/>
    </source>
</evidence>
<evidence type="ECO:0000259" key="2">
    <source>
        <dbReference type="SMART" id="SM00866"/>
    </source>
</evidence>
<dbReference type="Pfam" id="PF07702">
    <property type="entry name" value="UTRA"/>
    <property type="match status" value="1"/>
</dbReference>
<feature type="domain" description="UbiC transcription regulator-associated" evidence="2">
    <location>
        <begin position="31"/>
        <end position="172"/>
    </location>
</feature>
<dbReference type="Proteomes" id="UP001500888">
    <property type="component" value="Unassembled WGS sequence"/>
</dbReference>
<organism evidence="3 4">
    <name type="scientific">Sphaerisporangium flaviroseum</name>
    <dbReference type="NCBI Taxonomy" id="509199"/>
    <lineage>
        <taxon>Bacteria</taxon>
        <taxon>Bacillati</taxon>
        <taxon>Actinomycetota</taxon>
        <taxon>Actinomycetes</taxon>
        <taxon>Streptosporangiales</taxon>
        <taxon>Streptosporangiaceae</taxon>
        <taxon>Sphaerisporangium</taxon>
    </lineage>
</organism>
<dbReference type="SMART" id="SM00866">
    <property type="entry name" value="UTRA"/>
    <property type="match status" value="1"/>
</dbReference>
<evidence type="ECO:0000256" key="1">
    <source>
        <dbReference type="SAM" id="MobiDB-lite"/>
    </source>
</evidence>
<proteinExistence type="predicted"/>
<dbReference type="Gene3D" id="3.40.1410.10">
    <property type="entry name" value="Chorismate lyase-like"/>
    <property type="match status" value="1"/>
</dbReference>
<dbReference type="InterPro" id="IPR011663">
    <property type="entry name" value="UTRA"/>
</dbReference>
<dbReference type="PANTHER" id="PTHR44846:SF17">
    <property type="entry name" value="GNTR-FAMILY TRANSCRIPTIONAL REGULATOR"/>
    <property type="match status" value="1"/>
</dbReference>
<dbReference type="PANTHER" id="PTHR44846">
    <property type="entry name" value="MANNOSYL-D-GLYCERATE TRANSPORT/METABOLISM SYSTEM REPRESSOR MNGR-RELATED"/>
    <property type="match status" value="1"/>
</dbReference>
<reference evidence="4" key="1">
    <citation type="journal article" date="2019" name="Int. J. Syst. Evol. Microbiol.">
        <title>The Global Catalogue of Microorganisms (GCM) 10K type strain sequencing project: providing services to taxonomists for standard genome sequencing and annotation.</title>
        <authorList>
            <consortium name="The Broad Institute Genomics Platform"/>
            <consortium name="The Broad Institute Genome Sequencing Center for Infectious Disease"/>
            <person name="Wu L."/>
            <person name="Ma J."/>
        </authorList>
    </citation>
    <scope>NUCLEOTIDE SEQUENCE [LARGE SCALE GENOMIC DNA]</scope>
    <source>
        <strain evidence="4">JCM 16908</strain>
    </source>
</reference>
<sequence>MMERKWASVSTPYTRPHTAGQGDAWASEAAQHGHTGTHRLGEVGEQPAPPEVAERLQLTPGEPVVVRRRIVLLDGQPVELADSYYPTAVARDTGLAEPRKVAGGAVALLAKLGYEPRHAEEDVYTRPASEDERQALGLNEHDWVLVLIRTLTADNGQPVEVSVMKMNPQGRYLRYETTL</sequence>
<dbReference type="InterPro" id="IPR050679">
    <property type="entry name" value="Bact_HTH_transcr_reg"/>
</dbReference>
<dbReference type="SUPFAM" id="SSF64288">
    <property type="entry name" value="Chorismate lyase-like"/>
    <property type="match status" value="1"/>
</dbReference>
<comment type="caution">
    <text evidence="3">The sequence shown here is derived from an EMBL/GenBank/DDBJ whole genome shotgun (WGS) entry which is preliminary data.</text>
</comment>
<accession>A0ABP7HUK9</accession>
<evidence type="ECO:0000313" key="4">
    <source>
        <dbReference type="Proteomes" id="UP001500888"/>
    </source>
</evidence>
<protein>
    <recommendedName>
        <fullName evidence="2">UbiC transcription regulator-associated domain-containing protein</fullName>
    </recommendedName>
</protein>
<dbReference type="InterPro" id="IPR028978">
    <property type="entry name" value="Chorismate_lyase_/UTRA_dom_sf"/>
</dbReference>
<feature type="region of interest" description="Disordered" evidence="1">
    <location>
        <begin position="1"/>
        <end position="48"/>
    </location>
</feature>
<gene>
    <name evidence="3" type="ORF">GCM10022226_22030</name>
</gene>
<dbReference type="EMBL" id="BAAAZR010000002">
    <property type="protein sequence ID" value="GAA3801807.1"/>
    <property type="molecule type" value="Genomic_DNA"/>
</dbReference>
<keyword evidence="4" id="KW-1185">Reference proteome</keyword>